<evidence type="ECO:0000313" key="3">
    <source>
        <dbReference type="EMBL" id="KAJ7748167.1"/>
    </source>
</evidence>
<proteinExistence type="predicted"/>
<dbReference type="InterPro" id="IPR040521">
    <property type="entry name" value="KDZ"/>
</dbReference>
<gene>
    <name evidence="3" type="ORF">DFH07DRAFT_962239</name>
</gene>
<dbReference type="EMBL" id="JARJLG010000091">
    <property type="protein sequence ID" value="KAJ7748167.1"/>
    <property type="molecule type" value="Genomic_DNA"/>
</dbReference>
<accession>A0AAD7IQL5</accession>
<organism evidence="3 4">
    <name type="scientific">Mycena maculata</name>
    <dbReference type="NCBI Taxonomy" id="230809"/>
    <lineage>
        <taxon>Eukaryota</taxon>
        <taxon>Fungi</taxon>
        <taxon>Dikarya</taxon>
        <taxon>Basidiomycota</taxon>
        <taxon>Agaricomycotina</taxon>
        <taxon>Agaricomycetes</taxon>
        <taxon>Agaricomycetidae</taxon>
        <taxon>Agaricales</taxon>
        <taxon>Marasmiineae</taxon>
        <taxon>Mycenaceae</taxon>
        <taxon>Mycena</taxon>
    </lineage>
</organism>
<sequence>MSPPVRHPFVMRIARLMCDWDPRPQSDVILSAEQKKDLHWDANSMIGLEEAVAWHYMQSFYDLFGRAAVIPMRLVHEFVALLVPPAHAKLIAWLIDNVAPVHTTLPLDRAGFICLADHKIRLGELGLEQQRALEMYGVQEDVELPPETCLDFASVYICGFKSIHLILISDFMHRKSNGRPTAKRLRLGINDAIGELQGDDSDSDEELGRRNAAVRSRVDYLSGVDEDLVRRNAAVHSRPLEAKVAPVPTPGPAQIREKRNQGVSVAMAEVTPLLPQIQDAILETFHHPHLGRACKCGNPARFRCADKCWKSPMRCATCISSASREIVVVEENGFHSAVMEFCACPRDGDGKVPEEWEQLVVVRLFPASWKRPETVFTFSVLRQFHIHSLTSKKSAYNYVHALAKLTDNVFPQDVKNRYREFQLSYRIWRFLALKRRTGQSHGIDAHKFTLYLSTDGNFKLQRKNKCDDPDDVALNDGHGYFVHTEMFKKYLEVVKPEEDELGTCAHFRAARLQNMAKFKFAVISGVVAVQCARHGFYMPDGMVDLKKGEVFANTDYAICRSLQEASRQRFIMVTYNIWCQYSIKLESRVSKLFQRMLPIFKRIRGAIPKMHIHNHQDACEILWNLNWLMYSAATAGEMIETGWAEQNLMAGSTKEQNDGHRHDTIDDTSGNWNWDKLIKLTDALVRLYRICALEEQRRTIDFEGCTSVAPEGLVAVWEKMDVEPKMVDGKLISVFQADIKNGPPTHAAAYAKLVAEEVEAEKSGLANQTGDTALIGTALLIEKEQIELGRKIAQKADADVVHIDRRRLTQDLTDLRRRQVQRTLQLAELMKDIDLEKPEKEALFLPSEYSESMRNDLKLGALAQVEYTLREGHAFEALRDVKLAIRTLNLNFAWKRSNIHGTGANTRAQNYLKTLENDVQIAATTYRRMRQALVRLGLPDNDPVLKPLLREHLRGKDGLAQAAGQVKQSDPWFWRTGRPRGLTDEEEAEWNTEMDHVKWFHVRALLQRSQEERETLEEEFGRAVESFHKSANIWSALAEGQKEKAGAQAYAEKQADMYRELASRCFIARGTLAQKVAEDLKKQQAKEAREAQRAQKTSTSREEEEELWDTLSKVDLRSSDS</sequence>
<protein>
    <recommendedName>
        <fullName evidence="2">CxC2-like cysteine cluster KDZ transposase-associated domain-containing protein</fullName>
    </recommendedName>
</protein>
<dbReference type="AlphaFoldDB" id="A0AAD7IQL5"/>
<dbReference type="Proteomes" id="UP001215280">
    <property type="component" value="Unassembled WGS sequence"/>
</dbReference>
<dbReference type="InterPro" id="IPR041457">
    <property type="entry name" value="CxC2_KDZ-assoc"/>
</dbReference>
<comment type="caution">
    <text evidence="3">The sequence shown here is derived from an EMBL/GenBank/DDBJ whole genome shotgun (WGS) entry which is preliminary data.</text>
</comment>
<dbReference type="PANTHER" id="PTHR33104:SF2">
    <property type="entry name" value="CXC3 LIKE CYSTEINE CLUSTER DOMAIN-CONTAINING PROTEIN"/>
    <property type="match status" value="1"/>
</dbReference>
<dbReference type="Pfam" id="PF18758">
    <property type="entry name" value="KDZ"/>
    <property type="match status" value="1"/>
</dbReference>
<name>A0AAD7IQL5_9AGAR</name>
<feature type="domain" description="CxC2-like cysteine cluster KDZ transposase-associated" evidence="2">
    <location>
        <begin position="314"/>
        <end position="409"/>
    </location>
</feature>
<keyword evidence="4" id="KW-1185">Reference proteome</keyword>
<dbReference type="Pfam" id="PF18803">
    <property type="entry name" value="CxC2"/>
    <property type="match status" value="1"/>
</dbReference>
<feature type="compositionally biased region" description="Basic and acidic residues" evidence="1">
    <location>
        <begin position="1084"/>
        <end position="1093"/>
    </location>
</feature>
<dbReference type="PANTHER" id="PTHR33104">
    <property type="entry name" value="SI:DKEY-29D5.2"/>
    <property type="match status" value="1"/>
</dbReference>
<evidence type="ECO:0000313" key="4">
    <source>
        <dbReference type="Proteomes" id="UP001215280"/>
    </source>
</evidence>
<evidence type="ECO:0000259" key="2">
    <source>
        <dbReference type="Pfam" id="PF18803"/>
    </source>
</evidence>
<reference evidence="3" key="1">
    <citation type="submission" date="2023-03" db="EMBL/GenBank/DDBJ databases">
        <title>Massive genome expansion in bonnet fungi (Mycena s.s.) driven by repeated elements and novel gene families across ecological guilds.</title>
        <authorList>
            <consortium name="Lawrence Berkeley National Laboratory"/>
            <person name="Harder C.B."/>
            <person name="Miyauchi S."/>
            <person name="Viragh M."/>
            <person name="Kuo A."/>
            <person name="Thoen E."/>
            <person name="Andreopoulos B."/>
            <person name="Lu D."/>
            <person name="Skrede I."/>
            <person name="Drula E."/>
            <person name="Henrissat B."/>
            <person name="Morin E."/>
            <person name="Kohler A."/>
            <person name="Barry K."/>
            <person name="LaButti K."/>
            <person name="Morin E."/>
            <person name="Salamov A."/>
            <person name="Lipzen A."/>
            <person name="Mereny Z."/>
            <person name="Hegedus B."/>
            <person name="Baldrian P."/>
            <person name="Stursova M."/>
            <person name="Weitz H."/>
            <person name="Taylor A."/>
            <person name="Grigoriev I.V."/>
            <person name="Nagy L.G."/>
            <person name="Martin F."/>
            <person name="Kauserud H."/>
        </authorList>
    </citation>
    <scope>NUCLEOTIDE SEQUENCE</scope>
    <source>
        <strain evidence="3">CBHHK188m</strain>
    </source>
</reference>
<feature type="region of interest" description="Disordered" evidence="1">
    <location>
        <begin position="1084"/>
        <end position="1121"/>
    </location>
</feature>
<evidence type="ECO:0000256" key="1">
    <source>
        <dbReference type="SAM" id="MobiDB-lite"/>
    </source>
</evidence>
<feature type="compositionally biased region" description="Basic and acidic residues" evidence="1">
    <location>
        <begin position="1112"/>
        <end position="1121"/>
    </location>
</feature>